<dbReference type="AlphaFoldDB" id="M6URY5"/>
<name>M6URY5_9LEPT</name>
<feature type="region of interest" description="Disordered" evidence="1">
    <location>
        <begin position="1"/>
        <end position="30"/>
    </location>
</feature>
<evidence type="ECO:0000313" key="3">
    <source>
        <dbReference type="Proteomes" id="UP000012160"/>
    </source>
</evidence>
<evidence type="ECO:0000256" key="1">
    <source>
        <dbReference type="SAM" id="MobiDB-lite"/>
    </source>
</evidence>
<gene>
    <name evidence="2" type="ORF">LEP1GSC187_0479</name>
</gene>
<reference evidence="2 3" key="1">
    <citation type="submission" date="2013-01" db="EMBL/GenBank/DDBJ databases">
        <authorList>
            <person name="Harkins D.M."/>
            <person name="Durkin A.S."/>
            <person name="Brinkac L.M."/>
            <person name="Haft D.H."/>
            <person name="Selengut J.D."/>
            <person name="Sanka R."/>
            <person name="DePew J."/>
            <person name="Purushe J."/>
            <person name="Matthias M.A."/>
            <person name="Vinetz J.M."/>
            <person name="Sutton G.G."/>
            <person name="Nierman W.C."/>
            <person name="Fouts D.E."/>
        </authorList>
    </citation>
    <scope>NUCLEOTIDE SEQUENCE [LARGE SCALE GENOMIC DNA]</scope>
    <source>
        <strain evidence="2 3">ZUN179</strain>
    </source>
</reference>
<feature type="region of interest" description="Disordered" evidence="1">
    <location>
        <begin position="83"/>
        <end position="117"/>
    </location>
</feature>
<evidence type="ECO:0000313" key="2">
    <source>
        <dbReference type="EMBL" id="EMO43824.1"/>
    </source>
</evidence>
<comment type="caution">
    <text evidence="2">The sequence shown here is derived from an EMBL/GenBank/DDBJ whole genome shotgun (WGS) entry which is preliminary data.</text>
</comment>
<organism evidence="2 3">
    <name type="scientific">Leptospira santarosai str. ZUN179</name>
    <dbReference type="NCBI Taxonomy" id="1049985"/>
    <lineage>
        <taxon>Bacteria</taxon>
        <taxon>Pseudomonadati</taxon>
        <taxon>Spirochaetota</taxon>
        <taxon>Spirochaetia</taxon>
        <taxon>Leptospirales</taxon>
        <taxon>Leptospiraceae</taxon>
        <taxon>Leptospira</taxon>
    </lineage>
</organism>
<dbReference type="EMBL" id="AHOQ02000048">
    <property type="protein sequence ID" value="EMO43824.1"/>
    <property type="molecule type" value="Genomic_DNA"/>
</dbReference>
<proteinExistence type="predicted"/>
<accession>M6URY5</accession>
<protein>
    <submittedName>
        <fullName evidence="2">Uncharacterized protein</fullName>
    </submittedName>
</protein>
<feature type="compositionally biased region" description="Polar residues" evidence="1">
    <location>
        <begin position="94"/>
        <end position="117"/>
    </location>
</feature>
<sequence length="184" mass="20421">MRLPAVDDQPSASPGQGPGMRRSNSLRDLPDMATMEIEYGREEIETLDRGNYCAQAELSGYRGIGQASADGIHSRVCECCSRKPNSTRARERNSSVQNIQPSEQNGKPSRNGSSYNPISNNKKCTTIVYFILDNYTNLVYISHHNNPTPNKKARLQPGFAGKLNLNLMFCLPPRLFAVNQKTGE</sequence>
<dbReference type="Proteomes" id="UP000012160">
    <property type="component" value="Unassembled WGS sequence"/>
</dbReference>